<dbReference type="GO" id="GO:0032483">
    <property type="term" value="P:regulation of Rab protein signal transduction"/>
    <property type="evidence" value="ECO:0007669"/>
    <property type="project" value="TreeGrafter"/>
</dbReference>
<feature type="compositionally biased region" description="Low complexity" evidence="2">
    <location>
        <begin position="664"/>
        <end position="685"/>
    </location>
</feature>
<reference evidence="4" key="1">
    <citation type="journal article" date="2021" name="Sci. Rep.">
        <title>Diploid genomic architecture of Nitzschia inconspicua, an elite biomass production diatom.</title>
        <authorList>
            <person name="Oliver A."/>
            <person name="Podell S."/>
            <person name="Pinowska A."/>
            <person name="Traller J.C."/>
            <person name="Smith S.R."/>
            <person name="McClure R."/>
            <person name="Beliaev A."/>
            <person name="Bohutskyi P."/>
            <person name="Hill E.A."/>
            <person name="Rabines A."/>
            <person name="Zheng H."/>
            <person name="Allen L.Z."/>
            <person name="Kuo A."/>
            <person name="Grigoriev I.V."/>
            <person name="Allen A.E."/>
            <person name="Hazlebeck D."/>
            <person name="Allen E.E."/>
        </authorList>
    </citation>
    <scope>NUCLEOTIDE SEQUENCE</scope>
    <source>
        <strain evidence="4">Hildebrandi</strain>
    </source>
</reference>
<reference evidence="4" key="2">
    <citation type="submission" date="2021-04" db="EMBL/GenBank/DDBJ databases">
        <authorList>
            <person name="Podell S."/>
        </authorList>
    </citation>
    <scope>NUCLEOTIDE SEQUENCE</scope>
    <source>
        <strain evidence="4">Hildebrandi</strain>
    </source>
</reference>
<sequence length="1257" mass="140759">MVLVTPSPDGGEVNPDGTKKKKLTSLEKSDGRRLVEYLVVCSSLPRDPPAEGEDMNNTAEGGEWNLSTSFDNEDIEVLHGFKPVITARYPLYDHEDNPLHENVTFFCHPSGAIQLKKEAFMPKIHYFVATGGTGKKMYGTCLTLWEPYKIPGRKKKPDSEDDAASTHHDVFLPKCVVLLSTYPYLMAFREYLTQLNRLSKIGEMTLPIERYITNICCEIPAPPPGSFEVQTTILDSIIKIWSPPHNQPIAWVSLPFSHLFECLDVDNIILVWHCLVLERQVLLTSTQLSILTTCSEILLSMLFPMRWSHAYIPLLPSFLIPILSAPMPFLCGINKASLADALYDLSRECVVVDLDKNLVTMGPDTEPLPPLPPQQAACLRNQLEDNAGMVFREARSLTKNDDYSDSGSRLPTHTKQMAEAMWEGKLFLLDEAFHLMFTPEESRKNLLNGNDASGMDWGDRDAHDQARIMASGEKTSLRKQSEWDAVQESFLDTFVYLLRNYRKYLVFPSKHNEGSYGGAGFRSKEFIESQRLDMREFLEQFIGTQMFDNFVTKRLYGSGESDVAFFDLAVDRFLKSAGLLSNVDVGGRLLKAAGYQKGSGANSGSLSNMFSYQKNTEPMLQSARVHRKLKTIVPPEPCQEDLPPIDQLSGIVSMAESAAASDDASVGSASTSSRASASAAASRSSNVYKSVQDKAAEILGKNKLRYTYETFPSEFREEFFSTPRPLPAAVIAEFDRQKKDAAQFRRKKPVLQAKDTRKHIQRAHSTMDPETPPSAEVATFTVFFMAFTAIVGKELMEIHYEADKEGKLILSTYVPTTECDDETGTSTDDVSELSEEEKEGVAEMKTARPPLGGMFDDSDNNVAGPDGRNPSQDSSANQADGKLSEVMKPSAFAKAEYKTPEKPKGTDKAEPRKRFRDSLNALQIEEAKATGRAQLGLAFEMLTMMKKRALKADPEAYQCLIDACGRVGDTKRATELLAKMHEDGIVADGTVYACLVSAFSADTAWRNGTKEEDLPEWANSTAVEMDWNRLQKRTFLDRLRGRGDDESEDEANEHDAVGASMQRFRRFIAQRQGKKRLTPKVEESRVEFYVTESVERQIELGENLLEIVVPDISVDTDNETCPRCNFLLSDDDVVAGWTPGDSNDYTTSCPNCTQRFVPHFCVQSSSPSFVGSRGPASPLMCERLSPWVLQKEIRSVMSDREGIENLLDPAWRQEEYKNAVLWWNLVLSSMRYRFPFSFLLQGSFEQNLIAPMPEDDH</sequence>
<keyword evidence="5" id="KW-1185">Reference proteome</keyword>
<dbReference type="Proteomes" id="UP000693970">
    <property type="component" value="Unassembled WGS sequence"/>
</dbReference>
<evidence type="ECO:0000313" key="4">
    <source>
        <dbReference type="EMBL" id="KAG7374534.1"/>
    </source>
</evidence>
<dbReference type="EMBL" id="JAGRRH010000001">
    <property type="protein sequence ID" value="KAG7374534.1"/>
    <property type="molecule type" value="Genomic_DNA"/>
</dbReference>
<dbReference type="SMART" id="SM00800">
    <property type="entry name" value="uDENN"/>
    <property type="match status" value="1"/>
</dbReference>
<dbReference type="InterPro" id="IPR005112">
    <property type="entry name" value="dDENN_dom"/>
</dbReference>
<dbReference type="PROSITE" id="PS50211">
    <property type="entry name" value="DENN"/>
    <property type="match status" value="1"/>
</dbReference>
<dbReference type="Pfam" id="PF03455">
    <property type="entry name" value="dDENN"/>
    <property type="match status" value="1"/>
</dbReference>
<feature type="compositionally biased region" description="Polar residues" evidence="2">
    <location>
        <begin position="869"/>
        <end position="878"/>
    </location>
</feature>
<evidence type="ECO:0000313" key="5">
    <source>
        <dbReference type="Proteomes" id="UP000693970"/>
    </source>
</evidence>
<dbReference type="InterPro" id="IPR051696">
    <property type="entry name" value="DENN_Domain_GEFs"/>
</dbReference>
<dbReference type="InterPro" id="IPR037516">
    <property type="entry name" value="Tripartite_DENN"/>
</dbReference>
<dbReference type="PANTHER" id="PTHR12296">
    <property type="entry name" value="DENN DOMAIN-CONTAINING PROTEIN 4"/>
    <property type="match status" value="1"/>
</dbReference>
<feature type="compositionally biased region" description="Acidic residues" evidence="2">
    <location>
        <begin position="818"/>
        <end position="838"/>
    </location>
</feature>
<feature type="region of interest" description="Disordered" evidence="2">
    <location>
        <begin position="817"/>
        <end position="913"/>
    </location>
</feature>
<dbReference type="Pfam" id="PF03456">
    <property type="entry name" value="uDENN"/>
    <property type="match status" value="1"/>
</dbReference>
<feature type="region of interest" description="Disordered" evidence="2">
    <location>
        <begin position="664"/>
        <end position="686"/>
    </location>
</feature>
<feature type="domain" description="UDENN" evidence="3">
    <location>
        <begin position="63"/>
        <end position="561"/>
    </location>
</feature>
<dbReference type="SMART" id="SM00801">
    <property type="entry name" value="dDENN"/>
    <property type="match status" value="1"/>
</dbReference>
<dbReference type="InterPro" id="IPR001194">
    <property type="entry name" value="cDENN_dom"/>
</dbReference>
<dbReference type="AlphaFoldDB" id="A0A9K3QA94"/>
<accession>A0A9K3QA94</accession>
<dbReference type="SMART" id="SM00799">
    <property type="entry name" value="DENN"/>
    <property type="match status" value="1"/>
</dbReference>
<evidence type="ECO:0000259" key="3">
    <source>
        <dbReference type="PROSITE" id="PS50211"/>
    </source>
</evidence>
<dbReference type="InterPro" id="IPR002885">
    <property type="entry name" value="PPR_rpt"/>
</dbReference>
<feature type="compositionally biased region" description="Basic and acidic residues" evidence="2">
    <location>
        <begin position="895"/>
        <end position="912"/>
    </location>
</feature>
<evidence type="ECO:0000256" key="2">
    <source>
        <dbReference type="SAM" id="MobiDB-lite"/>
    </source>
</evidence>
<organism evidence="4 5">
    <name type="scientific">Nitzschia inconspicua</name>
    <dbReference type="NCBI Taxonomy" id="303405"/>
    <lineage>
        <taxon>Eukaryota</taxon>
        <taxon>Sar</taxon>
        <taxon>Stramenopiles</taxon>
        <taxon>Ochrophyta</taxon>
        <taxon>Bacillariophyta</taxon>
        <taxon>Bacillariophyceae</taxon>
        <taxon>Bacillariophycidae</taxon>
        <taxon>Bacillariales</taxon>
        <taxon>Bacillariaceae</taxon>
        <taxon>Nitzschia</taxon>
    </lineage>
</organism>
<name>A0A9K3QA94_9STRA</name>
<dbReference type="PROSITE" id="PS51375">
    <property type="entry name" value="PPR"/>
    <property type="match status" value="1"/>
</dbReference>
<comment type="caution">
    <text evidence="4">The sequence shown here is derived from an EMBL/GenBank/DDBJ whole genome shotgun (WGS) entry which is preliminary data.</text>
</comment>
<feature type="region of interest" description="Disordered" evidence="2">
    <location>
        <begin position="1"/>
        <end position="27"/>
    </location>
</feature>
<feature type="region of interest" description="Disordered" evidence="2">
    <location>
        <begin position="748"/>
        <end position="773"/>
    </location>
</feature>
<protein>
    <submittedName>
        <fullName evidence="4">DENN (AEX-3) domain containing protein</fullName>
    </submittedName>
</protein>
<dbReference type="GO" id="GO:0031410">
    <property type="term" value="C:cytoplasmic vesicle"/>
    <property type="evidence" value="ECO:0007669"/>
    <property type="project" value="TreeGrafter"/>
</dbReference>
<gene>
    <name evidence="4" type="ORF">IV203_013629</name>
</gene>
<dbReference type="Pfam" id="PF02141">
    <property type="entry name" value="DENN"/>
    <property type="match status" value="1"/>
</dbReference>
<dbReference type="OrthoDB" id="6019893at2759"/>
<dbReference type="InterPro" id="IPR005113">
    <property type="entry name" value="uDENN_dom"/>
</dbReference>
<dbReference type="PANTHER" id="PTHR12296:SF21">
    <property type="entry name" value="DENN DOMAIN-CONTAINING PROTEIN 3"/>
    <property type="match status" value="1"/>
</dbReference>
<feature type="repeat" description="PPR" evidence="1">
    <location>
        <begin position="953"/>
        <end position="987"/>
    </location>
</feature>
<dbReference type="NCBIfam" id="TIGR00756">
    <property type="entry name" value="PPR"/>
    <property type="match status" value="1"/>
</dbReference>
<evidence type="ECO:0000256" key="1">
    <source>
        <dbReference type="PROSITE-ProRule" id="PRU00708"/>
    </source>
</evidence>
<proteinExistence type="predicted"/>